<evidence type="ECO:0000256" key="1">
    <source>
        <dbReference type="SAM" id="MobiDB-lite"/>
    </source>
</evidence>
<dbReference type="CDD" id="cd06193">
    <property type="entry name" value="siderophore_interacting"/>
    <property type="match status" value="1"/>
</dbReference>
<evidence type="ECO:0000313" key="4">
    <source>
        <dbReference type="Proteomes" id="UP000003963"/>
    </source>
</evidence>
<organism evidence="3 4">
    <name type="scientific">Streptomyces himastatinicus ATCC 53653</name>
    <dbReference type="NCBI Taxonomy" id="457427"/>
    <lineage>
        <taxon>Bacteria</taxon>
        <taxon>Bacillati</taxon>
        <taxon>Actinomycetota</taxon>
        <taxon>Actinomycetes</taxon>
        <taxon>Kitasatosporales</taxon>
        <taxon>Streptomycetaceae</taxon>
        <taxon>Streptomyces</taxon>
        <taxon>Streptomyces violaceusniger group</taxon>
    </lineage>
</organism>
<feature type="region of interest" description="Disordered" evidence="1">
    <location>
        <begin position="268"/>
        <end position="308"/>
    </location>
</feature>
<dbReference type="InterPro" id="IPR017938">
    <property type="entry name" value="Riboflavin_synthase-like_b-brl"/>
</dbReference>
<dbReference type="STRING" id="457427.SSOG_07120"/>
<evidence type="ECO:0000259" key="2">
    <source>
        <dbReference type="PROSITE" id="PS51384"/>
    </source>
</evidence>
<dbReference type="OrthoDB" id="3291337at2"/>
<dbReference type="Gene3D" id="3.40.50.80">
    <property type="entry name" value="Nucleotide-binding domain of ferredoxin-NADP reductase (FNR) module"/>
    <property type="match status" value="1"/>
</dbReference>
<feature type="compositionally biased region" description="Basic residues" evidence="1">
    <location>
        <begin position="284"/>
        <end position="293"/>
    </location>
</feature>
<dbReference type="InterPro" id="IPR039261">
    <property type="entry name" value="FNR_nucleotide-bd"/>
</dbReference>
<dbReference type="InterPro" id="IPR013113">
    <property type="entry name" value="SIP_FAD-bd"/>
</dbReference>
<dbReference type="Gene3D" id="2.40.30.10">
    <property type="entry name" value="Translation factors"/>
    <property type="match status" value="1"/>
</dbReference>
<gene>
    <name evidence="3" type="ORF">SSOG_07120</name>
</gene>
<evidence type="ECO:0000313" key="3">
    <source>
        <dbReference type="EMBL" id="EFL27406.1"/>
    </source>
</evidence>
<keyword evidence="4" id="KW-1185">Reference proteome</keyword>
<dbReference type="AlphaFoldDB" id="D9WGS6"/>
<protein>
    <submittedName>
        <fullName evidence="3">Siderophore utilization protein</fullName>
    </submittedName>
</protein>
<sequence>MADRPARKRPRPHRAQVVRTDRLTPHMVRVVLGGDGLAEFSAGEWTDHYVKLLFPAEGVAYPEPFDLERIREELPREQWPVTRTYTVRAWDPAARELTIDFVVHGDEGLAGPWAAHARPGQEIYFQGPGGAYAPHEDADWHLLAGDESALPAIAAALERLAHRPQGADRPVVRAFIEVEGPAEEHKLAVPDGVEVVWLHRGAAPVGDALVAAVRGLDFPAGQVHAFVHGEAGFVKEIRRYLRLEREVPREWLSISGYWRRGHNEDGWQASKREWNQQVEAEQRRPRRRPRRALHRQDTRAYGGRVDGN</sequence>
<proteinExistence type="predicted"/>
<dbReference type="Proteomes" id="UP000003963">
    <property type="component" value="Unassembled WGS sequence"/>
</dbReference>
<reference evidence="3 4" key="1">
    <citation type="submission" date="2009-02" db="EMBL/GenBank/DDBJ databases">
        <title>Annotation of Streptomyces hygroscopicus strain ATCC 53653.</title>
        <authorList>
            <consortium name="The Broad Institute Genome Sequencing Platform"/>
            <consortium name="Broad Institute Microbial Sequencing Center"/>
            <person name="Fischbach M."/>
            <person name="Godfrey P."/>
            <person name="Ward D."/>
            <person name="Young S."/>
            <person name="Zeng Q."/>
            <person name="Koehrsen M."/>
            <person name="Alvarado L."/>
            <person name="Berlin A.M."/>
            <person name="Bochicchio J."/>
            <person name="Borenstein D."/>
            <person name="Chapman S.B."/>
            <person name="Chen Z."/>
            <person name="Engels R."/>
            <person name="Freedman E."/>
            <person name="Gellesch M."/>
            <person name="Goldberg J."/>
            <person name="Griggs A."/>
            <person name="Gujja S."/>
            <person name="Heilman E.R."/>
            <person name="Heiman D.I."/>
            <person name="Hepburn T.A."/>
            <person name="Howarth C."/>
            <person name="Jen D."/>
            <person name="Larson L."/>
            <person name="Lewis B."/>
            <person name="Mehta T."/>
            <person name="Park D."/>
            <person name="Pearson M."/>
            <person name="Richards J."/>
            <person name="Roberts A."/>
            <person name="Saif S."/>
            <person name="Shea T.D."/>
            <person name="Shenoy N."/>
            <person name="Sisk P."/>
            <person name="Stolte C."/>
            <person name="Sykes S.N."/>
            <person name="Thomson T."/>
            <person name="Walk T."/>
            <person name="White J."/>
            <person name="Yandava C."/>
            <person name="Straight P."/>
            <person name="Clardy J."/>
            <person name="Hung D."/>
            <person name="Kolter R."/>
            <person name="Mekalanos J."/>
            <person name="Walker S."/>
            <person name="Walsh C.T."/>
            <person name="Wieland-Brown L.C."/>
            <person name="Haas B."/>
            <person name="Nusbaum C."/>
            <person name="Birren B."/>
        </authorList>
    </citation>
    <scope>NUCLEOTIDE SEQUENCE [LARGE SCALE GENOMIC DNA]</scope>
    <source>
        <strain evidence="3 4">ATCC 53653</strain>
    </source>
</reference>
<dbReference type="HOGENOM" id="CLU_040923_3_0_11"/>
<dbReference type="RefSeq" id="WP_009719205.1">
    <property type="nucleotide sequence ID" value="NZ_GG657754.1"/>
</dbReference>
<name>D9WGS6_9ACTN</name>
<dbReference type="InterPro" id="IPR017927">
    <property type="entry name" value="FAD-bd_FR_type"/>
</dbReference>
<dbReference type="InterPro" id="IPR007037">
    <property type="entry name" value="SIP_rossman_dom"/>
</dbReference>
<dbReference type="GO" id="GO:0016491">
    <property type="term" value="F:oxidoreductase activity"/>
    <property type="evidence" value="ECO:0007669"/>
    <property type="project" value="InterPro"/>
</dbReference>
<dbReference type="PANTHER" id="PTHR30157">
    <property type="entry name" value="FERRIC REDUCTASE, NADPH-DEPENDENT"/>
    <property type="match status" value="1"/>
</dbReference>
<feature type="domain" description="FAD-binding FR-type" evidence="2">
    <location>
        <begin position="10"/>
        <end position="135"/>
    </location>
</feature>
<dbReference type="Pfam" id="PF08021">
    <property type="entry name" value="FAD_binding_9"/>
    <property type="match status" value="1"/>
</dbReference>
<accession>D9WGS6</accession>
<dbReference type="EMBL" id="GG657754">
    <property type="protein sequence ID" value="EFL27406.1"/>
    <property type="molecule type" value="Genomic_DNA"/>
</dbReference>
<dbReference type="Pfam" id="PF04954">
    <property type="entry name" value="SIP"/>
    <property type="match status" value="1"/>
</dbReference>
<dbReference type="InterPro" id="IPR039374">
    <property type="entry name" value="SIP_fam"/>
</dbReference>
<dbReference type="FunFam" id="2.40.30.10:FF:000131">
    <property type="entry name" value="NADPH-dependent ferric siderophore reductase"/>
    <property type="match status" value="1"/>
</dbReference>
<dbReference type="PROSITE" id="PS51384">
    <property type="entry name" value="FAD_FR"/>
    <property type="match status" value="1"/>
</dbReference>
<dbReference type="PANTHER" id="PTHR30157:SF0">
    <property type="entry name" value="NADPH-DEPENDENT FERRIC-CHELATE REDUCTASE"/>
    <property type="match status" value="1"/>
</dbReference>
<dbReference type="SUPFAM" id="SSF63380">
    <property type="entry name" value="Riboflavin synthase domain-like"/>
    <property type="match status" value="1"/>
</dbReference>